<dbReference type="PANTHER" id="PTHR42887:SF1">
    <property type="entry name" value="BLR3961 PROTEIN"/>
    <property type="match status" value="1"/>
</dbReference>
<keyword evidence="3" id="KW-0274">FAD</keyword>
<dbReference type="InterPro" id="IPR036188">
    <property type="entry name" value="FAD/NAD-bd_sf"/>
</dbReference>
<dbReference type="InterPro" id="IPR022460">
    <property type="entry name" value="Flavoprotein_PP4765"/>
</dbReference>
<dbReference type="RefSeq" id="WP_200267557.1">
    <property type="nucleotide sequence ID" value="NZ_JAENIJ010000003.1"/>
</dbReference>
<evidence type="ECO:0000313" key="6">
    <source>
        <dbReference type="EMBL" id="MBK1881397.1"/>
    </source>
</evidence>
<evidence type="ECO:0000313" key="7">
    <source>
        <dbReference type="Proteomes" id="UP000603141"/>
    </source>
</evidence>
<dbReference type="AlphaFoldDB" id="A0A934S816"/>
<keyword evidence="2" id="KW-0285">Flavoprotein</keyword>
<accession>A0A934S816</accession>
<dbReference type="Gene3D" id="1.10.8.260">
    <property type="entry name" value="HI0933 insert domain-like"/>
    <property type="match status" value="1"/>
</dbReference>
<reference evidence="6" key="1">
    <citation type="submission" date="2021-01" db="EMBL/GenBank/DDBJ databases">
        <title>Modified the classification status of verrucomicrobia.</title>
        <authorList>
            <person name="Feng X."/>
        </authorList>
    </citation>
    <scope>NUCLEOTIDE SEQUENCE</scope>
    <source>
        <strain evidence="6">KCTC 22041</strain>
    </source>
</reference>
<sequence>MGRISIIGGGPAGLRAAEIASAAGAEVTLFDAKPSVGRKFLIAGKGGLNLTHGEDLASFVTRYRGPDLANDFFQKLIGEFTPQDLRAWAADLGVETFQASSGRVYPKALKAAPLLRRWVGRLKENGTRFEMNHRLARIQPGSPIRLEFGQGASHETDAVILALGGGSWPNTGSDGSWTEVLTKIGVQIHPLQPANCGWEHAWPDEIVEVIEGQPLKNIHVRARNQLAIGELMLTRYGLEGGAIYQLGHELRSQAHPAIAIDFKPTFDEAGLISKLGNPRKDFLKIARSAWKLSDAAHALLSQKDYPSIESLAREVKHHVIPLTCPRPIEEAISSAGGIGWSELNEDLMLKKLPGLFAAGEMIDWEAPTGGYLMQGCFATGTRAAHGALAFLRQFD</sequence>
<protein>
    <submittedName>
        <fullName evidence="6">TIGR03862 family flavoprotein</fullName>
    </submittedName>
</protein>
<feature type="domain" description="RsdA/BaiN/AoA(So)-like insert" evidence="5">
    <location>
        <begin position="192"/>
        <end position="283"/>
    </location>
</feature>
<dbReference type="PANTHER" id="PTHR42887">
    <property type="entry name" value="OS12G0638800 PROTEIN"/>
    <property type="match status" value="1"/>
</dbReference>
<dbReference type="Proteomes" id="UP000603141">
    <property type="component" value="Unassembled WGS sequence"/>
</dbReference>
<name>A0A934S816_9BACT</name>
<dbReference type="NCBIfam" id="TIGR03862">
    <property type="entry name" value="flavo_PP4765"/>
    <property type="match status" value="1"/>
</dbReference>
<dbReference type="InterPro" id="IPR057661">
    <property type="entry name" value="RsdA/BaiN/AoA(So)_Rossmann"/>
</dbReference>
<proteinExistence type="predicted"/>
<evidence type="ECO:0000256" key="2">
    <source>
        <dbReference type="ARBA" id="ARBA00022630"/>
    </source>
</evidence>
<dbReference type="Pfam" id="PF22780">
    <property type="entry name" value="HI0933_like_1st"/>
    <property type="match status" value="1"/>
</dbReference>
<evidence type="ECO:0000259" key="4">
    <source>
        <dbReference type="Pfam" id="PF03486"/>
    </source>
</evidence>
<dbReference type="InterPro" id="IPR004792">
    <property type="entry name" value="BaiN-like"/>
</dbReference>
<evidence type="ECO:0000256" key="1">
    <source>
        <dbReference type="ARBA" id="ARBA00001974"/>
    </source>
</evidence>
<dbReference type="Pfam" id="PF03486">
    <property type="entry name" value="HI0933_like"/>
    <property type="match status" value="1"/>
</dbReference>
<evidence type="ECO:0000256" key="3">
    <source>
        <dbReference type="ARBA" id="ARBA00022827"/>
    </source>
</evidence>
<dbReference type="SUPFAM" id="SSF51905">
    <property type="entry name" value="FAD/NAD(P)-binding domain"/>
    <property type="match status" value="1"/>
</dbReference>
<dbReference type="SUPFAM" id="SSF160996">
    <property type="entry name" value="HI0933 insert domain-like"/>
    <property type="match status" value="1"/>
</dbReference>
<feature type="domain" description="RsdA/BaiN/AoA(So)-like Rossmann fold-like" evidence="4">
    <location>
        <begin position="4"/>
        <end position="385"/>
    </location>
</feature>
<dbReference type="Gene3D" id="3.50.50.60">
    <property type="entry name" value="FAD/NAD(P)-binding domain"/>
    <property type="match status" value="1"/>
</dbReference>
<dbReference type="EMBL" id="JAENIJ010000003">
    <property type="protein sequence ID" value="MBK1881397.1"/>
    <property type="molecule type" value="Genomic_DNA"/>
</dbReference>
<comment type="cofactor">
    <cofactor evidence="1">
        <name>FAD</name>
        <dbReference type="ChEBI" id="CHEBI:57692"/>
    </cofactor>
</comment>
<gene>
    <name evidence="6" type="ORF">JIN85_03155</name>
</gene>
<organism evidence="6 7">
    <name type="scientific">Luteolibacter pohnpeiensis</name>
    <dbReference type="NCBI Taxonomy" id="454153"/>
    <lineage>
        <taxon>Bacteria</taxon>
        <taxon>Pseudomonadati</taxon>
        <taxon>Verrucomicrobiota</taxon>
        <taxon>Verrucomicrobiia</taxon>
        <taxon>Verrucomicrobiales</taxon>
        <taxon>Verrucomicrobiaceae</taxon>
        <taxon>Luteolibacter</taxon>
    </lineage>
</organism>
<dbReference type="NCBIfam" id="TIGR00275">
    <property type="entry name" value="aminoacetone oxidase family FAD-binding enzyme"/>
    <property type="match status" value="1"/>
</dbReference>
<evidence type="ECO:0000259" key="5">
    <source>
        <dbReference type="Pfam" id="PF22780"/>
    </source>
</evidence>
<dbReference type="Gene3D" id="2.40.30.10">
    <property type="entry name" value="Translation factors"/>
    <property type="match status" value="1"/>
</dbReference>
<dbReference type="PRINTS" id="PR00419">
    <property type="entry name" value="ADXRDTASE"/>
</dbReference>
<dbReference type="InterPro" id="IPR055178">
    <property type="entry name" value="RsdA/BaiN/AoA(So)-like_dom"/>
</dbReference>
<dbReference type="InterPro" id="IPR023166">
    <property type="entry name" value="BaiN-like_dom_sf"/>
</dbReference>
<keyword evidence="7" id="KW-1185">Reference proteome</keyword>
<comment type="caution">
    <text evidence="6">The sequence shown here is derived from an EMBL/GenBank/DDBJ whole genome shotgun (WGS) entry which is preliminary data.</text>
</comment>